<dbReference type="InterPro" id="IPR001128">
    <property type="entry name" value="Cyt_P450"/>
</dbReference>
<evidence type="ECO:0000313" key="18">
    <source>
        <dbReference type="Proteomes" id="UP001152799"/>
    </source>
</evidence>
<keyword evidence="13 16" id="KW-0472">Membrane</keyword>
<comment type="function">
    <text evidence="2">May be involved in the metabolism of insect hormones and in the breakdown of synthetic insecticides.</text>
</comment>
<keyword evidence="8" id="KW-0256">Endoplasmic reticulum</keyword>
<dbReference type="PANTHER" id="PTHR24291">
    <property type="entry name" value="CYTOCHROME P450 FAMILY 4"/>
    <property type="match status" value="1"/>
</dbReference>
<dbReference type="Proteomes" id="UP001152799">
    <property type="component" value="Chromosome 2"/>
</dbReference>
<dbReference type="Pfam" id="PF00067">
    <property type="entry name" value="p450"/>
    <property type="match status" value="1"/>
</dbReference>
<dbReference type="GO" id="GO:0020037">
    <property type="term" value="F:heme binding"/>
    <property type="evidence" value="ECO:0007669"/>
    <property type="project" value="InterPro"/>
</dbReference>
<evidence type="ECO:0000256" key="10">
    <source>
        <dbReference type="ARBA" id="ARBA00023002"/>
    </source>
</evidence>
<dbReference type="GO" id="GO:0004497">
    <property type="term" value="F:monooxygenase activity"/>
    <property type="evidence" value="ECO:0007669"/>
    <property type="project" value="UniProtKB-KW"/>
</dbReference>
<dbReference type="InterPro" id="IPR002401">
    <property type="entry name" value="Cyt_P450_E_grp-I"/>
</dbReference>
<dbReference type="InterPro" id="IPR050196">
    <property type="entry name" value="Cytochrome_P450_Monoox"/>
</dbReference>
<evidence type="ECO:0000256" key="9">
    <source>
        <dbReference type="ARBA" id="ARBA00022848"/>
    </source>
</evidence>
<comment type="cofactor">
    <cofactor evidence="1 14">
        <name>heme</name>
        <dbReference type="ChEBI" id="CHEBI:30413"/>
    </cofactor>
</comment>
<evidence type="ECO:0000256" key="16">
    <source>
        <dbReference type="SAM" id="Phobius"/>
    </source>
</evidence>
<proteinExistence type="inferred from homology"/>
<keyword evidence="16" id="KW-0812">Transmembrane</keyword>
<comment type="similarity">
    <text evidence="5 15">Belongs to the cytochrome P450 family.</text>
</comment>
<feature type="transmembrane region" description="Helical" evidence="16">
    <location>
        <begin position="6"/>
        <end position="25"/>
    </location>
</feature>
<dbReference type="GO" id="GO:0016705">
    <property type="term" value="F:oxidoreductase activity, acting on paired donors, with incorporation or reduction of molecular oxygen"/>
    <property type="evidence" value="ECO:0007669"/>
    <property type="project" value="InterPro"/>
</dbReference>
<evidence type="ECO:0000256" key="4">
    <source>
        <dbReference type="ARBA" id="ARBA00004406"/>
    </source>
</evidence>
<evidence type="ECO:0000256" key="1">
    <source>
        <dbReference type="ARBA" id="ARBA00001971"/>
    </source>
</evidence>
<dbReference type="SUPFAM" id="SSF48264">
    <property type="entry name" value="Cytochrome P450"/>
    <property type="match status" value="1"/>
</dbReference>
<evidence type="ECO:0008006" key="19">
    <source>
        <dbReference type="Google" id="ProtNLM"/>
    </source>
</evidence>
<dbReference type="OrthoDB" id="1470350at2759"/>
<evidence type="ECO:0000256" key="11">
    <source>
        <dbReference type="ARBA" id="ARBA00023004"/>
    </source>
</evidence>
<keyword evidence="6 14" id="KW-0349">Heme</keyword>
<dbReference type="PRINTS" id="PR00385">
    <property type="entry name" value="P450"/>
</dbReference>
<evidence type="ECO:0000256" key="3">
    <source>
        <dbReference type="ARBA" id="ARBA00004174"/>
    </source>
</evidence>
<keyword evidence="9" id="KW-0492">Microsome</keyword>
<evidence type="ECO:0000256" key="14">
    <source>
        <dbReference type="PIRSR" id="PIRSR602401-1"/>
    </source>
</evidence>
<evidence type="ECO:0000256" key="12">
    <source>
        <dbReference type="ARBA" id="ARBA00023033"/>
    </source>
</evidence>
<dbReference type="InterPro" id="IPR017972">
    <property type="entry name" value="Cyt_P450_CS"/>
</dbReference>
<name>A0A9N9MKU3_9CUCU</name>
<feature type="binding site" description="axial binding residue" evidence="14">
    <location>
        <position position="441"/>
    </location>
    <ligand>
        <name>heme</name>
        <dbReference type="ChEBI" id="CHEBI:30413"/>
    </ligand>
    <ligandPart>
        <name>Fe</name>
        <dbReference type="ChEBI" id="CHEBI:18248"/>
    </ligandPart>
</feature>
<organism evidence="17 18">
    <name type="scientific">Ceutorhynchus assimilis</name>
    <name type="common">cabbage seed weevil</name>
    <dbReference type="NCBI Taxonomy" id="467358"/>
    <lineage>
        <taxon>Eukaryota</taxon>
        <taxon>Metazoa</taxon>
        <taxon>Ecdysozoa</taxon>
        <taxon>Arthropoda</taxon>
        <taxon>Hexapoda</taxon>
        <taxon>Insecta</taxon>
        <taxon>Pterygota</taxon>
        <taxon>Neoptera</taxon>
        <taxon>Endopterygota</taxon>
        <taxon>Coleoptera</taxon>
        <taxon>Polyphaga</taxon>
        <taxon>Cucujiformia</taxon>
        <taxon>Curculionidae</taxon>
        <taxon>Ceutorhynchinae</taxon>
        <taxon>Ceutorhynchus</taxon>
    </lineage>
</organism>
<evidence type="ECO:0000256" key="8">
    <source>
        <dbReference type="ARBA" id="ARBA00022824"/>
    </source>
</evidence>
<keyword evidence="11 14" id="KW-0408">Iron</keyword>
<evidence type="ECO:0000313" key="17">
    <source>
        <dbReference type="EMBL" id="CAG9765182.1"/>
    </source>
</evidence>
<keyword evidence="16" id="KW-1133">Transmembrane helix</keyword>
<keyword evidence="7 14" id="KW-0479">Metal-binding</keyword>
<comment type="subcellular location">
    <subcellularLocation>
        <location evidence="4">Endoplasmic reticulum membrane</location>
        <topology evidence="4">Peripheral membrane protein</topology>
    </subcellularLocation>
    <subcellularLocation>
        <location evidence="3">Microsome membrane</location>
        <topology evidence="3">Peripheral membrane protein</topology>
    </subcellularLocation>
</comment>
<dbReference type="AlphaFoldDB" id="A0A9N9MKU3"/>
<gene>
    <name evidence="17" type="ORF">CEUTPL_LOCUS5797</name>
</gene>
<evidence type="ECO:0000256" key="2">
    <source>
        <dbReference type="ARBA" id="ARBA00003690"/>
    </source>
</evidence>
<protein>
    <recommendedName>
        <fullName evidence="19">Cytochrome P450</fullName>
    </recommendedName>
</protein>
<keyword evidence="12 15" id="KW-0503">Monooxygenase</keyword>
<sequence length="497" mass="58047">MHLVTILLFASIIFLIILEAFVLLWKQRKRYFAAQKFDGPKALPIIGNGLLFMCHNDEILMRMYNVIKDYPEVPMRFWLGPLLLIILPNPIHVEKIMPSNKFARKFDLLYRFPKVFLNEGLITGSGPIYKKHRRIIQPMFDLKFAKECTSFMHKHVDLCMQRLEPHVGKGNFDFFHAIHPCMADIIKETVLGSNERTQIIGTSDFDQAMLDAYDFTFTRMVKYWQQIDFLFNMSPLKKRQDELKRIVTTKAKEMTDAAFERRKSSSLTQEFYPIIDRMADYTLEHPGVLDETFIDHVLTLYTASEDTLTIASSFLAMCIGMYPECQEKAAQEIRTIFGETPREVTTEDIPKLCYIDMCIKEVLRLFPIAPIILRQCTEDFELDHWTIPKGCALVIPIFNLQRDPRYWEKPHEFYPEHFLPEAVAKRHVYTYIPFSAGPRGCIGKILANTGLKVFVCNLLQHYEIECDGDVPSLRIRMDISTRPIDGSYLRLKKRVWK</sequence>
<keyword evidence="10 15" id="KW-0560">Oxidoreductase</keyword>
<accession>A0A9N9MKU3</accession>
<dbReference type="PROSITE" id="PS00086">
    <property type="entry name" value="CYTOCHROME_P450"/>
    <property type="match status" value="1"/>
</dbReference>
<evidence type="ECO:0000256" key="5">
    <source>
        <dbReference type="ARBA" id="ARBA00010617"/>
    </source>
</evidence>
<dbReference type="Gene3D" id="1.10.630.10">
    <property type="entry name" value="Cytochrome P450"/>
    <property type="match status" value="1"/>
</dbReference>
<reference evidence="17" key="1">
    <citation type="submission" date="2022-01" db="EMBL/GenBank/DDBJ databases">
        <authorList>
            <person name="King R."/>
        </authorList>
    </citation>
    <scope>NUCLEOTIDE SEQUENCE</scope>
</reference>
<dbReference type="PANTHER" id="PTHR24291:SF189">
    <property type="entry name" value="CYTOCHROME P450 4C3-RELATED"/>
    <property type="match status" value="1"/>
</dbReference>
<evidence type="ECO:0000256" key="13">
    <source>
        <dbReference type="ARBA" id="ARBA00023136"/>
    </source>
</evidence>
<evidence type="ECO:0000256" key="6">
    <source>
        <dbReference type="ARBA" id="ARBA00022617"/>
    </source>
</evidence>
<dbReference type="GO" id="GO:0005506">
    <property type="term" value="F:iron ion binding"/>
    <property type="evidence" value="ECO:0007669"/>
    <property type="project" value="InterPro"/>
</dbReference>
<evidence type="ECO:0000256" key="15">
    <source>
        <dbReference type="RuleBase" id="RU000461"/>
    </source>
</evidence>
<dbReference type="InterPro" id="IPR036396">
    <property type="entry name" value="Cyt_P450_sf"/>
</dbReference>
<dbReference type="GO" id="GO:0005789">
    <property type="term" value="C:endoplasmic reticulum membrane"/>
    <property type="evidence" value="ECO:0007669"/>
    <property type="project" value="UniProtKB-SubCell"/>
</dbReference>
<dbReference type="EMBL" id="OU892278">
    <property type="protein sequence ID" value="CAG9765182.1"/>
    <property type="molecule type" value="Genomic_DNA"/>
</dbReference>
<keyword evidence="18" id="KW-1185">Reference proteome</keyword>
<evidence type="ECO:0000256" key="7">
    <source>
        <dbReference type="ARBA" id="ARBA00022723"/>
    </source>
</evidence>
<dbReference type="PRINTS" id="PR00463">
    <property type="entry name" value="EP450I"/>
</dbReference>